<feature type="compositionally biased region" description="Low complexity" evidence="1">
    <location>
        <begin position="540"/>
        <end position="554"/>
    </location>
</feature>
<evidence type="ECO:0000313" key="3">
    <source>
        <dbReference type="Proteomes" id="UP000784294"/>
    </source>
</evidence>
<feature type="compositionally biased region" description="Basic and acidic residues" evidence="1">
    <location>
        <begin position="528"/>
        <end position="538"/>
    </location>
</feature>
<feature type="region of interest" description="Disordered" evidence="1">
    <location>
        <begin position="415"/>
        <end position="506"/>
    </location>
</feature>
<feature type="compositionally biased region" description="Low complexity" evidence="1">
    <location>
        <begin position="493"/>
        <end position="506"/>
    </location>
</feature>
<keyword evidence="3" id="KW-1185">Reference proteome</keyword>
<accession>A0A448WBI8</accession>
<dbReference type="EMBL" id="CAAALY010002355">
    <property type="protein sequence ID" value="VEL07722.1"/>
    <property type="molecule type" value="Genomic_DNA"/>
</dbReference>
<name>A0A448WBI8_9PLAT</name>
<reference evidence="2" key="1">
    <citation type="submission" date="2018-11" db="EMBL/GenBank/DDBJ databases">
        <authorList>
            <consortium name="Pathogen Informatics"/>
        </authorList>
    </citation>
    <scope>NUCLEOTIDE SEQUENCE</scope>
</reference>
<feature type="region of interest" description="Disordered" evidence="1">
    <location>
        <begin position="523"/>
        <end position="576"/>
    </location>
</feature>
<sequence length="726" mass="77802">MATTSGPRDMAIRAGQMIIICETSVGSAREQNALHAASSVIDDKLSRPGDPILLEKQLKNEGSPLSLDDFINRERDVAKEGPAQIMELRKIVTHDTRKSAEDLSVTAEQNNVCDKNMFSVECRGTSWGKEGKDTLKPAIHLINSSEIKAEYEKEGGFRNSPVSPLSADATNKTDKRLGFGGPCDLKKAEEAWDLTLETCRRLAARTRGPTLAGKSKVPLHRPQSPSFYAQTQLSATERKRVCGNSPEPQRLVHTTDDLDWLVAANRPESRSTAPLERILAEMPEQELEQEIGSPLGRLRAKPQLKGACATVENGTPRAASLVGSDELLGLPSFDIASPTDFAGGDSTTTNLLSCELAVHEEAAIAEEREEDEILGSDEILLPISGRTRAIESCYSSFSRRKTACLATSNGLLPMITPRSSSSSISDTKAESNLAAAVAEPEADTSEWEGNSDDLGPAGTRPQILNGTYSRITPGTESDKLTSRCRRDDSPDTSSLEQDSALSSSSAAAVGVYSVHADRLMGITPSDQEASRPDFRQEAMSKSNNNSSSLKSASKPATFHGPYPSSGSPEKPGRTTGCIISLISTNNSRLNDNVSMVETRANISPKDSVNDHAPIAFSSAQSLQIQPHSLNSPRVSDNSECSQSNPDTELSCVDEGLMPPGRPTLVELEQGCATIGRQLELTGDRLAWCSAELEAVQAIASGPCSPPSQSSHSSFTMTPLAQVKSRP</sequence>
<evidence type="ECO:0000256" key="1">
    <source>
        <dbReference type="SAM" id="MobiDB-lite"/>
    </source>
</evidence>
<comment type="caution">
    <text evidence="2">The sequence shown here is derived from an EMBL/GenBank/DDBJ whole genome shotgun (WGS) entry which is preliminary data.</text>
</comment>
<feature type="region of interest" description="Disordered" evidence="1">
    <location>
        <begin position="628"/>
        <end position="647"/>
    </location>
</feature>
<feature type="region of interest" description="Disordered" evidence="1">
    <location>
        <begin position="700"/>
        <end position="726"/>
    </location>
</feature>
<feature type="compositionally biased region" description="Low complexity" evidence="1">
    <location>
        <begin position="700"/>
        <end position="713"/>
    </location>
</feature>
<feature type="compositionally biased region" description="Basic and acidic residues" evidence="1">
    <location>
        <begin position="476"/>
        <end position="489"/>
    </location>
</feature>
<dbReference type="Proteomes" id="UP000784294">
    <property type="component" value="Unassembled WGS sequence"/>
</dbReference>
<protein>
    <submittedName>
        <fullName evidence="2">Uncharacterized protein</fullName>
    </submittedName>
</protein>
<feature type="compositionally biased region" description="Acidic residues" evidence="1">
    <location>
        <begin position="440"/>
        <end position="451"/>
    </location>
</feature>
<gene>
    <name evidence="2" type="ORF">PXEA_LOCUS1162</name>
</gene>
<dbReference type="AlphaFoldDB" id="A0A448WBI8"/>
<proteinExistence type="predicted"/>
<evidence type="ECO:0000313" key="2">
    <source>
        <dbReference type="EMBL" id="VEL07722.1"/>
    </source>
</evidence>
<feature type="compositionally biased region" description="Polar residues" evidence="1">
    <location>
        <begin position="462"/>
        <end position="475"/>
    </location>
</feature>
<organism evidence="2 3">
    <name type="scientific">Protopolystoma xenopodis</name>
    <dbReference type="NCBI Taxonomy" id="117903"/>
    <lineage>
        <taxon>Eukaryota</taxon>
        <taxon>Metazoa</taxon>
        <taxon>Spiralia</taxon>
        <taxon>Lophotrochozoa</taxon>
        <taxon>Platyhelminthes</taxon>
        <taxon>Monogenea</taxon>
        <taxon>Polyopisthocotylea</taxon>
        <taxon>Polystomatidea</taxon>
        <taxon>Polystomatidae</taxon>
        <taxon>Protopolystoma</taxon>
    </lineage>
</organism>